<proteinExistence type="predicted"/>
<organism evidence="4 5">
    <name type="scientific">Zingiber officinale</name>
    <name type="common">Ginger</name>
    <name type="synonym">Amomum zingiber</name>
    <dbReference type="NCBI Taxonomy" id="94328"/>
    <lineage>
        <taxon>Eukaryota</taxon>
        <taxon>Viridiplantae</taxon>
        <taxon>Streptophyta</taxon>
        <taxon>Embryophyta</taxon>
        <taxon>Tracheophyta</taxon>
        <taxon>Spermatophyta</taxon>
        <taxon>Magnoliopsida</taxon>
        <taxon>Liliopsida</taxon>
        <taxon>Zingiberales</taxon>
        <taxon>Zingiberaceae</taxon>
        <taxon>Zingiber</taxon>
    </lineage>
</organism>
<dbReference type="Pfam" id="PF11331">
    <property type="entry name" value="Zn_ribbon_12"/>
    <property type="match status" value="1"/>
</dbReference>
<evidence type="ECO:0000259" key="3">
    <source>
        <dbReference type="Pfam" id="PF22910"/>
    </source>
</evidence>
<feature type="region of interest" description="Disordered" evidence="1">
    <location>
        <begin position="482"/>
        <end position="512"/>
    </location>
</feature>
<dbReference type="EMBL" id="JACMSC010000013">
    <property type="protein sequence ID" value="KAG6493984.1"/>
    <property type="molecule type" value="Genomic_DNA"/>
</dbReference>
<dbReference type="InterPro" id="IPR040244">
    <property type="entry name" value="EDR4-like"/>
</dbReference>
<feature type="domain" description="Probable zinc-ribbon" evidence="2">
    <location>
        <begin position="519"/>
        <end position="563"/>
    </location>
</feature>
<comment type="caution">
    <text evidence="4">The sequence shown here is derived from an EMBL/GenBank/DDBJ whole genome shotgun (WGS) entry which is preliminary data.</text>
</comment>
<feature type="region of interest" description="Disordered" evidence="1">
    <location>
        <begin position="402"/>
        <end position="425"/>
    </location>
</feature>
<dbReference type="OrthoDB" id="1930285at2759"/>
<dbReference type="AlphaFoldDB" id="A0A8J5KY47"/>
<evidence type="ECO:0000256" key="1">
    <source>
        <dbReference type="SAM" id="MobiDB-lite"/>
    </source>
</evidence>
<keyword evidence="5" id="KW-1185">Reference proteome</keyword>
<protein>
    <recommendedName>
        <fullName evidence="6">Zinc-ribbon domain-containing protein</fullName>
    </recommendedName>
</protein>
<dbReference type="InterPro" id="IPR021480">
    <property type="entry name" value="Zinc_ribbon_12"/>
</dbReference>
<feature type="compositionally biased region" description="Polar residues" evidence="1">
    <location>
        <begin position="593"/>
        <end position="603"/>
    </location>
</feature>
<name>A0A8J5KY47_ZINOF</name>
<dbReference type="GO" id="GO:1900150">
    <property type="term" value="P:regulation of defense response to fungus"/>
    <property type="evidence" value="ECO:0007669"/>
    <property type="project" value="InterPro"/>
</dbReference>
<feature type="domain" description="Enhanced disease resistance 4-like N-terminal" evidence="3">
    <location>
        <begin position="10"/>
        <end position="42"/>
    </location>
</feature>
<feature type="region of interest" description="Disordered" evidence="1">
    <location>
        <begin position="579"/>
        <end position="610"/>
    </location>
</feature>
<evidence type="ECO:0000259" key="2">
    <source>
        <dbReference type="Pfam" id="PF11331"/>
    </source>
</evidence>
<evidence type="ECO:0008006" key="6">
    <source>
        <dbReference type="Google" id="ProtNLM"/>
    </source>
</evidence>
<dbReference type="Pfam" id="PF22910">
    <property type="entry name" value="EDR4-like_1st"/>
    <property type="match status" value="1"/>
</dbReference>
<dbReference type="PANTHER" id="PTHR31105:SF38">
    <property type="entry name" value="PROTEIN ENHANCED DISEASE RESISTANCE 4"/>
    <property type="match status" value="1"/>
</dbReference>
<feature type="region of interest" description="Disordered" evidence="1">
    <location>
        <begin position="200"/>
        <end position="238"/>
    </location>
</feature>
<dbReference type="Proteomes" id="UP000734854">
    <property type="component" value="Unassembled WGS sequence"/>
</dbReference>
<evidence type="ECO:0000313" key="5">
    <source>
        <dbReference type="Proteomes" id="UP000734854"/>
    </source>
</evidence>
<evidence type="ECO:0000313" key="4">
    <source>
        <dbReference type="EMBL" id="KAG6493984.1"/>
    </source>
</evidence>
<reference evidence="4 5" key="1">
    <citation type="submission" date="2020-08" db="EMBL/GenBank/DDBJ databases">
        <title>Plant Genome Project.</title>
        <authorList>
            <person name="Zhang R.-G."/>
        </authorList>
    </citation>
    <scope>NUCLEOTIDE SEQUENCE [LARGE SCALE GENOMIC DNA]</scope>
    <source>
        <tissue evidence="4">Rhizome</tissue>
    </source>
</reference>
<gene>
    <name evidence="4" type="ORF">ZIOFF_048997</name>
</gene>
<dbReference type="InterPro" id="IPR055126">
    <property type="entry name" value="EDR4-like_N"/>
</dbReference>
<sequence length="715" mass="79654">MASKSTIPGVRFVRCPRCRKVLAEIASVPVYQCGECGATLRAKHYSSTNQNSNVTAPEITVSASSGAHSSAYLDPQLSKAADASSRFLNKGNEIEHEEGCLKERRMELEDSFFNARGTDFQSSSPTPVDVRNDRSSDNKENDNFCKARGMDLHSSSSIPADVTNVGSLEDKEKTSNHYDEYGNVSKMPIANAFDANLSSVSDRSNIDTPRKRVPMSRRTFRQRNVQDSEETNAHKEESVEKIQVVTQIQTQEVSQEPSIEKPAAFDTFGSHANESSPKEKGDLVINPSFDSEDFHSVQNWKEPENHVHSNLVEVPKGSADNQNGSMTVDADSFDISRAAEVPKFSVNIQPGSKEAGLNSLAHIQMKILKKVDGLREEIKEIFDISDESKARPRLRDIQEEDHAKHVMSGLHQAPPKNSHQRKAIPRPPKANGIPSQLYQVPHKNFHHGGRQGFVNLPSQSHCHNGICRACHHDHPCYATVHAGSSPPPCSHKSQVARETEKPNNNDGRQQKKQLCRPVLGGSPFVTCYNCFELLRLPMDFFIVWRRSYKLQCGACSKVLTFSFRAPKHGIPHLYDEAETPTTELDTSTDTTSRHGISNFPSNDRSPREPVSYSEDYGYSLGISYSSDTEMPVNILGRSTLMHKRKSRLKTGSQLHQLMGYGSASEILYRHSDNDEASEFTELGTPHCNTPEERFVEDGVIRKGSYISDPSTSQHF</sequence>
<feature type="region of interest" description="Disordered" evidence="1">
    <location>
        <begin position="116"/>
        <end position="141"/>
    </location>
</feature>
<feature type="compositionally biased region" description="Basic and acidic residues" evidence="1">
    <location>
        <begin position="130"/>
        <end position="141"/>
    </location>
</feature>
<feature type="compositionally biased region" description="Basic residues" evidence="1">
    <location>
        <begin position="211"/>
        <end position="221"/>
    </location>
</feature>
<dbReference type="PANTHER" id="PTHR31105">
    <property type="entry name" value="EXTRA-LARGE G-PROTEIN-LIKE"/>
    <property type="match status" value="1"/>
</dbReference>
<feature type="compositionally biased region" description="Low complexity" evidence="1">
    <location>
        <begin position="579"/>
        <end position="590"/>
    </location>
</feature>
<accession>A0A8J5KY47</accession>